<sequence>MSENPVCTRHGKGRFVSLAGKPLPSSETSFRKVIRTYGSPGLSRDPHIRSNICHRNASTLPFIRHESIWMARTFDRVFIEVWTEVRSGETIMDLLKSMRIFERVADGASYTLAARELNMSTGSVSRLIFDLEQHLATRLLHRTTRRIALTPAGERYLARCHSILEALDEAEAEAKSIHISPTGCLRVHASQSLAQHYLVPAVRSYRERHPSVQVGLTLSDSPVNLLAGEFDMAVVATGVLRDSSLIGTRLGRSYSVMCASPNYLDVHPMINRLADLSDHSLVCLAPTWSDSVELTSQGSNGCETVSIQPGLCISSQSSLANALELGMGVGLLPLHAAVDAFRDGRLVHILPACQFEHVDIYALFASKMFLDAKVRTWVEHLKGSFAESSKNDQLVLYHTSDLQVA</sequence>
<evidence type="ECO:0000256" key="2">
    <source>
        <dbReference type="ARBA" id="ARBA00023015"/>
    </source>
</evidence>
<dbReference type="PROSITE" id="PS50931">
    <property type="entry name" value="HTH_LYSR"/>
    <property type="match status" value="1"/>
</dbReference>
<dbReference type="SUPFAM" id="SSF46785">
    <property type="entry name" value="Winged helix' DNA-binding domain"/>
    <property type="match status" value="1"/>
</dbReference>
<dbReference type="PANTHER" id="PTHR30537:SF5">
    <property type="entry name" value="HTH-TYPE TRANSCRIPTIONAL ACTIVATOR TTDR-RELATED"/>
    <property type="match status" value="1"/>
</dbReference>
<organism evidence="6 7">
    <name type="scientific">Paraburkholderia youngii</name>
    <dbReference type="NCBI Taxonomy" id="2782701"/>
    <lineage>
        <taxon>Bacteria</taxon>
        <taxon>Pseudomonadati</taxon>
        <taxon>Pseudomonadota</taxon>
        <taxon>Betaproteobacteria</taxon>
        <taxon>Burkholderiales</taxon>
        <taxon>Burkholderiaceae</taxon>
        <taxon>Paraburkholderia</taxon>
    </lineage>
</organism>
<dbReference type="Gene3D" id="3.40.190.290">
    <property type="match status" value="1"/>
</dbReference>
<name>A0ABX2NFE5_9BURK</name>
<dbReference type="Pfam" id="PF03466">
    <property type="entry name" value="LysR_substrate"/>
    <property type="match status" value="1"/>
</dbReference>
<dbReference type="EMBL" id="VOMC01000003">
    <property type="protein sequence ID" value="NVI03094.1"/>
    <property type="molecule type" value="Genomic_DNA"/>
</dbReference>
<keyword evidence="7" id="KW-1185">Reference proteome</keyword>
<keyword evidence="4" id="KW-0804">Transcription</keyword>
<comment type="caution">
    <text evidence="6">The sequence shown here is derived from an EMBL/GenBank/DDBJ whole genome shotgun (WGS) entry which is preliminary data.</text>
</comment>
<dbReference type="Pfam" id="PF00126">
    <property type="entry name" value="HTH_1"/>
    <property type="match status" value="1"/>
</dbReference>
<feature type="domain" description="HTH lysR-type" evidence="5">
    <location>
        <begin position="93"/>
        <end position="150"/>
    </location>
</feature>
<evidence type="ECO:0000256" key="4">
    <source>
        <dbReference type="ARBA" id="ARBA00023163"/>
    </source>
</evidence>
<dbReference type="CDD" id="cd08422">
    <property type="entry name" value="PBP2_CrgA_like"/>
    <property type="match status" value="1"/>
</dbReference>
<protein>
    <submittedName>
        <fullName evidence="6">LysR family transcriptional regulator</fullName>
    </submittedName>
</protein>
<accession>A0ABX2NFE5</accession>
<dbReference type="Proteomes" id="UP000821598">
    <property type="component" value="Unassembled WGS sequence"/>
</dbReference>
<evidence type="ECO:0000259" key="5">
    <source>
        <dbReference type="PROSITE" id="PS50931"/>
    </source>
</evidence>
<evidence type="ECO:0000256" key="1">
    <source>
        <dbReference type="ARBA" id="ARBA00009437"/>
    </source>
</evidence>
<reference evidence="6 7" key="1">
    <citation type="submission" date="2019-08" db="EMBL/GenBank/DDBJ databases">
        <title>Paraburkholderia simonii sp. nov. and P. youngii sp. nov. Brazilian and Mexican Mimosa-associated rhizobia.</title>
        <authorList>
            <person name="Mavima L."/>
            <person name="Beukes C.W."/>
            <person name="Palmer M."/>
            <person name="De Meyer S.E."/>
            <person name="James E.K."/>
            <person name="Maluk M."/>
            <person name="Avontuur J.R."/>
            <person name="Chan W.Y."/>
            <person name="Venter S.N."/>
            <person name="Steenkamp E.T."/>
        </authorList>
    </citation>
    <scope>NUCLEOTIDE SEQUENCE [LARGE SCALE GENOMIC DNA]</scope>
    <source>
        <strain evidence="6 7">JPY454</strain>
    </source>
</reference>
<dbReference type="InterPro" id="IPR005119">
    <property type="entry name" value="LysR_subst-bd"/>
</dbReference>
<dbReference type="PANTHER" id="PTHR30537">
    <property type="entry name" value="HTH-TYPE TRANSCRIPTIONAL REGULATOR"/>
    <property type="match status" value="1"/>
</dbReference>
<dbReference type="SUPFAM" id="SSF53850">
    <property type="entry name" value="Periplasmic binding protein-like II"/>
    <property type="match status" value="1"/>
</dbReference>
<evidence type="ECO:0000313" key="6">
    <source>
        <dbReference type="EMBL" id="NVI03094.1"/>
    </source>
</evidence>
<keyword evidence="2" id="KW-0805">Transcription regulation</keyword>
<dbReference type="InterPro" id="IPR036390">
    <property type="entry name" value="WH_DNA-bd_sf"/>
</dbReference>
<gene>
    <name evidence="6" type="ORF">FSB64_04570</name>
</gene>
<dbReference type="Gene3D" id="1.10.10.10">
    <property type="entry name" value="Winged helix-like DNA-binding domain superfamily/Winged helix DNA-binding domain"/>
    <property type="match status" value="1"/>
</dbReference>
<keyword evidence="3" id="KW-0238">DNA-binding</keyword>
<comment type="similarity">
    <text evidence="1">Belongs to the LysR transcriptional regulatory family.</text>
</comment>
<proteinExistence type="inferred from homology"/>
<evidence type="ECO:0000256" key="3">
    <source>
        <dbReference type="ARBA" id="ARBA00023125"/>
    </source>
</evidence>
<dbReference type="InterPro" id="IPR058163">
    <property type="entry name" value="LysR-type_TF_proteobact-type"/>
</dbReference>
<dbReference type="InterPro" id="IPR000847">
    <property type="entry name" value="LysR_HTH_N"/>
</dbReference>
<dbReference type="InterPro" id="IPR036388">
    <property type="entry name" value="WH-like_DNA-bd_sf"/>
</dbReference>
<evidence type="ECO:0000313" key="7">
    <source>
        <dbReference type="Proteomes" id="UP000821598"/>
    </source>
</evidence>